<keyword evidence="3" id="KW-0997">Cell inner membrane</keyword>
<evidence type="ECO:0000256" key="7">
    <source>
        <dbReference type="ARBA" id="ARBA00023136"/>
    </source>
</evidence>
<feature type="domain" description="POTRA" evidence="10">
    <location>
        <begin position="67"/>
        <end position="135"/>
    </location>
</feature>
<reference evidence="11 12" key="1">
    <citation type="journal article" date="2015" name="Genome Announc.">
        <title>Complete Genome of Geobacter pickeringii G13T, a Metal-Reducing Isolate from Sedimentary Kaolin Deposits.</title>
        <authorList>
            <person name="Badalamenti J.P."/>
            <person name="Bond D.R."/>
        </authorList>
    </citation>
    <scope>NUCLEOTIDE SEQUENCE [LARGE SCALE GENOMIC DNA]</scope>
    <source>
        <strain evidence="11 12">G13</strain>
    </source>
</reference>
<evidence type="ECO:0000256" key="6">
    <source>
        <dbReference type="ARBA" id="ARBA00022989"/>
    </source>
</evidence>
<evidence type="ECO:0000256" key="8">
    <source>
        <dbReference type="ARBA" id="ARBA00023306"/>
    </source>
</evidence>
<dbReference type="KEGG" id="gpi:GPICK_02380"/>
<dbReference type="PANTHER" id="PTHR35851:SF1">
    <property type="entry name" value="CELL DIVISION PROTEIN FTSQ"/>
    <property type="match status" value="1"/>
</dbReference>
<dbReference type="OrthoDB" id="5510599at2"/>
<dbReference type="RefSeq" id="WP_039740195.1">
    <property type="nucleotide sequence ID" value="NZ_CP009788.1"/>
</dbReference>
<dbReference type="GO" id="GO:0005886">
    <property type="term" value="C:plasma membrane"/>
    <property type="evidence" value="ECO:0007669"/>
    <property type="project" value="UniProtKB-SubCell"/>
</dbReference>
<evidence type="ECO:0000256" key="2">
    <source>
        <dbReference type="ARBA" id="ARBA00022475"/>
    </source>
</evidence>
<keyword evidence="12" id="KW-1185">Reference proteome</keyword>
<protein>
    <recommendedName>
        <fullName evidence="9">Cell division protein FtsQ</fullName>
    </recommendedName>
</protein>
<dbReference type="Gene3D" id="3.10.20.310">
    <property type="entry name" value="membrane protein fhac"/>
    <property type="match status" value="1"/>
</dbReference>
<keyword evidence="5 9" id="KW-0812">Transmembrane</keyword>
<dbReference type="InterPro" id="IPR005548">
    <property type="entry name" value="Cell_div_FtsQ/DivIB_C"/>
</dbReference>
<comment type="similarity">
    <text evidence="9">Belongs to the FtsQ/DivIB family. FtsQ subfamily.</text>
</comment>
<accession>A0A0B5B762</accession>
<dbReference type="GO" id="GO:0090529">
    <property type="term" value="P:cell septum assembly"/>
    <property type="evidence" value="ECO:0007669"/>
    <property type="project" value="InterPro"/>
</dbReference>
<dbReference type="PROSITE" id="PS51779">
    <property type="entry name" value="POTRA"/>
    <property type="match status" value="1"/>
</dbReference>
<keyword evidence="6 9" id="KW-1133">Transmembrane helix</keyword>
<evidence type="ECO:0000256" key="1">
    <source>
        <dbReference type="ARBA" id="ARBA00004370"/>
    </source>
</evidence>
<dbReference type="InterPro" id="IPR026579">
    <property type="entry name" value="FtsQ"/>
</dbReference>
<dbReference type="EMBL" id="CP009788">
    <property type="protein sequence ID" value="AJE02377.1"/>
    <property type="molecule type" value="Genomic_DNA"/>
</dbReference>
<dbReference type="Pfam" id="PF08478">
    <property type="entry name" value="POTRA_1"/>
    <property type="match status" value="1"/>
</dbReference>
<comment type="subcellular location">
    <subcellularLocation>
        <location evidence="9">Cell membrane</location>
        <topology evidence="9">Single-pass type II membrane protein</topology>
    </subcellularLocation>
    <subcellularLocation>
        <location evidence="1">Membrane</location>
    </subcellularLocation>
    <text evidence="9">Localizes to the division septum.</text>
</comment>
<dbReference type="InterPro" id="IPR045335">
    <property type="entry name" value="FtsQ_C_sf"/>
</dbReference>
<evidence type="ECO:0000259" key="10">
    <source>
        <dbReference type="PROSITE" id="PS51779"/>
    </source>
</evidence>
<dbReference type="AlphaFoldDB" id="A0A0B5B762"/>
<dbReference type="HAMAP" id="MF_00911">
    <property type="entry name" value="FtsQ_subfam"/>
    <property type="match status" value="1"/>
</dbReference>
<dbReference type="Gene3D" id="3.40.50.11690">
    <property type="entry name" value="Cell division protein FtsQ/DivIB"/>
    <property type="match status" value="1"/>
</dbReference>
<feature type="transmembrane region" description="Helical" evidence="9">
    <location>
        <begin position="34"/>
        <end position="53"/>
    </location>
</feature>
<keyword evidence="4 9" id="KW-0132">Cell division</keyword>
<keyword evidence="2 9" id="KW-1003">Cell membrane</keyword>
<comment type="function">
    <text evidence="9">Essential cell division protein.</text>
</comment>
<evidence type="ECO:0000256" key="9">
    <source>
        <dbReference type="HAMAP-Rule" id="MF_00911"/>
    </source>
</evidence>
<keyword evidence="8 9" id="KW-0131">Cell cycle</keyword>
<proteinExistence type="inferred from homology"/>
<evidence type="ECO:0000256" key="3">
    <source>
        <dbReference type="ARBA" id="ARBA00022519"/>
    </source>
</evidence>
<dbReference type="InterPro" id="IPR034746">
    <property type="entry name" value="POTRA"/>
</dbReference>
<gene>
    <name evidence="9" type="primary">ftsQ</name>
    <name evidence="11" type="ORF">GPICK_02380</name>
</gene>
<dbReference type="InterPro" id="IPR013685">
    <property type="entry name" value="POTRA_FtsQ_type"/>
</dbReference>
<evidence type="ECO:0000313" key="12">
    <source>
        <dbReference type="Proteomes" id="UP000057609"/>
    </source>
</evidence>
<name>A0A0B5B762_9BACT</name>
<dbReference type="STRING" id="345632.GPICK_02380"/>
<keyword evidence="7 9" id="KW-0472">Membrane</keyword>
<evidence type="ECO:0000256" key="4">
    <source>
        <dbReference type="ARBA" id="ARBA00022618"/>
    </source>
</evidence>
<evidence type="ECO:0000256" key="5">
    <source>
        <dbReference type="ARBA" id="ARBA00022692"/>
    </source>
</evidence>
<dbReference type="HOGENOM" id="CLU_047677_3_0_7"/>
<dbReference type="GO" id="GO:0043093">
    <property type="term" value="P:FtsZ-dependent cytokinesis"/>
    <property type="evidence" value="ECO:0007669"/>
    <property type="project" value="UniProtKB-UniRule"/>
</dbReference>
<dbReference type="Pfam" id="PF03799">
    <property type="entry name" value="FtsQ_DivIB_C"/>
    <property type="match status" value="1"/>
</dbReference>
<dbReference type="Proteomes" id="UP000057609">
    <property type="component" value="Chromosome"/>
</dbReference>
<evidence type="ECO:0000313" key="11">
    <source>
        <dbReference type="EMBL" id="AJE02377.1"/>
    </source>
</evidence>
<sequence length="276" mass="30871">MRDLHVKTRIKPANNANRVKRERKPINWRPLVTWGSRIVCGALLVTVAGILCYEGYRCASRVRINVLQLETIEVSKLKHLTRDEVIAESGVKAGDSMVGLRLRRIGEQLAKNPWIEKVQVRRYFPHTLAFEVTEREPVAVVNMGFLYYLDAKGEVFKPLTHGDSLNYPVITGVTEDDLARDPEGTRKSLTASVALMGLLQKSQAFSLADVSEIHIDKGFGFTLFTAAGGVPVRLGNDGFDVKLSRLAHIYGELRGNLTALQYIDLDYHDKIIVKKG</sequence>
<dbReference type="PANTHER" id="PTHR35851">
    <property type="entry name" value="CELL DIVISION PROTEIN FTSQ"/>
    <property type="match status" value="1"/>
</dbReference>
<organism evidence="11 12">
    <name type="scientific">Geobacter pickeringii</name>
    <dbReference type="NCBI Taxonomy" id="345632"/>
    <lineage>
        <taxon>Bacteria</taxon>
        <taxon>Pseudomonadati</taxon>
        <taxon>Thermodesulfobacteriota</taxon>
        <taxon>Desulfuromonadia</taxon>
        <taxon>Geobacterales</taxon>
        <taxon>Geobacteraceae</taxon>
        <taxon>Geobacter</taxon>
    </lineage>
</organism>
<dbReference type="GO" id="GO:0032153">
    <property type="term" value="C:cell division site"/>
    <property type="evidence" value="ECO:0007669"/>
    <property type="project" value="UniProtKB-UniRule"/>
</dbReference>